<evidence type="ECO:0000256" key="1">
    <source>
        <dbReference type="SAM" id="MobiDB-lite"/>
    </source>
</evidence>
<feature type="compositionally biased region" description="Pro residues" evidence="1">
    <location>
        <begin position="11"/>
        <end position="23"/>
    </location>
</feature>
<dbReference type="Proteomes" id="UP000007797">
    <property type="component" value="Unassembled WGS sequence"/>
</dbReference>
<dbReference type="KEGG" id="dfa:DFA_02332"/>
<feature type="region of interest" description="Disordered" evidence="1">
    <location>
        <begin position="1"/>
        <end position="33"/>
    </location>
</feature>
<accession>F4PZ57</accession>
<feature type="compositionally biased region" description="Low complexity" evidence="1">
    <location>
        <begin position="24"/>
        <end position="33"/>
    </location>
</feature>
<dbReference type="RefSeq" id="XP_004366719.1">
    <property type="nucleotide sequence ID" value="XM_004366662.1"/>
</dbReference>
<organism evidence="2 3">
    <name type="scientific">Cavenderia fasciculata</name>
    <name type="common">Slime mold</name>
    <name type="synonym">Dictyostelium fasciculatum</name>
    <dbReference type="NCBI Taxonomy" id="261658"/>
    <lineage>
        <taxon>Eukaryota</taxon>
        <taxon>Amoebozoa</taxon>
        <taxon>Evosea</taxon>
        <taxon>Eumycetozoa</taxon>
        <taxon>Dictyostelia</taxon>
        <taxon>Acytosteliales</taxon>
        <taxon>Cavenderiaceae</taxon>
        <taxon>Cavenderia</taxon>
    </lineage>
</organism>
<dbReference type="EMBL" id="GL883016">
    <property type="protein sequence ID" value="EGG19086.1"/>
    <property type="molecule type" value="Genomic_DNA"/>
</dbReference>
<reference evidence="3" key="1">
    <citation type="journal article" date="2011" name="Genome Res.">
        <title>Phylogeny-wide analysis of social amoeba genomes highlights ancient origins for complex intercellular communication.</title>
        <authorList>
            <person name="Heidel A.J."/>
            <person name="Lawal H.M."/>
            <person name="Felder M."/>
            <person name="Schilde C."/>
            <person name="Helps N.R."/>
            <person name="Tunggal B."/>
            <person name="Rivero F."/>
            <person name="John U."/>
            <person name="Schleicher M."/>
            <person name="Eichinger L."/>
            <person name="Platzer M."/>
            <person name="Noegel A.A."/>
            <person name="Schaap P."/>
            <person name="Gloeckner G."/>
        </authorList>
    </citation>
    <scope>NUCLEOTIDE SEQUENCE [LARGE SCALE GENOMIC DNA]</scope>
    <source>
        <strain evidence="3">SH3</strain>
    </source>
</reference>
<proteinExistence type="predicted"/>
<sequence>MDTDYTADGHQPPPPALPPPPPQQQDQQDQQQHEPLPFEGLSVIIDETTQTLPNDPPSRLRLWTLFGLVELGMEEMVDNHISLEELLRIINSIPADNLGDEEIARPIAMRDFVSAIAFLGMNNTNTNTNGLVEGVAKAVKDHRRDRSQIDWRNAYSMACVIDLEKELYYHSFGRVGEYLAETVNHLIKIVSLKVPKMMQDRRVALNLLYIMITQCQRWQDIYNNHHDHGHHHFATRLLGSHWLDELERAKDTYLEDDSTRVVASAYKLALSSLLYWKTSDNNNNNNKNKNNAHYVFNVSSANTLDPAAAAYHAPDPHQMMTPPVDPAALVVPISLSTSLVLHEFGENNYNQPQSEPNQGIQVGAHITTFVNSRFLPVPVPTLEELLETKTNIENVVSRSEKPKKYRILQACRLLGIRPTVHNQVDLRVVYSHLQTHINHSGGND</sequence>
<name>F4PZ57_CACFS</name>
<dbReference type="GeneID" id="14871263"/>
<protein>
    <submittedName>
        <fullName evidence="2">Uncharacterized protein</fullName>
    </submittedName>
</protein>
<evidence type="ECO:0000313" key="2">
    <source>
        <dbReference type="EMBL" id="EGG19086.1"/>
    </source>
</evidence>
<gene>
    <name evidence="2" type="ORF">DFA_02332</name>
</gene>
<keyword evidence="3" id="KW-1185">Reference proteome</keyword>
<evidence type="ECO:0000313" key="3">
    <source>
        <dbReference type="Proteomes" id="UP000007797"/>
    </source>
</evidence>
<dbReference type="AlphaFoldDB" id="F4PZ57"/>